<name>A0A8J8P190_HALGN</name>
<reference evidence="1" key="1">
    <citation type="submission" date="2019-06" db="EMBL/GenBank/DDBJ databases">
        <authorList>
            <person name="Zheng W."/>
        </authorList>
    </citation>
    <scope>NUCLEOTIDE SEQUENCE</scope>
    <source>
        <strain evidence="1">QDHG01</strain>
    </source>
</reference>
<proteinExistence type="predicted"/>
<evidence type="ECO:0000313" key="2">
    <source>
        <dbReference type="Proteomes" id="UP000785679"/>
    </source>
</evidence>
<dbReference type="AlphaFoldDB" id="A0A8J8P190"/>
<sequence>MRLEKSIQIKSTNPMAILDALTQEDQTVLNKSANNHIMSAQGEIGSKYLRNEFIDSPSVDDQILSKLSKRVTYGQKSYSKKTSFLSTISKHIRNDHSSNCEGVNPTNIVDQIMTPKTEVSAAPKQVKTSTMHNLNNLIQDHVRQRQLPLNKPSNSYFLSNQANNESFEVARGLRNRKMVEQMLNQTMELPKLN</sequence>
<gene>
    <name evidence="1" type="ORF">FGO68_gene4854</name>
</gene>
<keyword evidence="2" id="KW-1185">Reference proteome</keyword>
<accession>A0A8J8P190</accession>
<dbReference type="Proteomes" id="UP000785679">
    <property type="component" value="Unassembled WGS sequence"/>
</dbReference>
<evidence type="ECO:0000313" key="1">
    <source>
        <dbReference type="EMBL" id="TNV83949.1"/>
    </source>
</evidence>
<organism evidence="1 2">
    <name type="scientific">Halteria grandinella</name>
    <dbReference type="NCBI Taxonomy" id="5974"/>
    <lineage>
        <taxon>Eukaryota</taxon>
        <taxon>Sar</taxon>
        <taxon>Alveolata</taxon>
        <taxon>Ciliophora</taxon>
        <taxon>Intramacronucleata</taxon>
        <taxon>Spirotrichea</taxon>
        <taxon>Stichotrichia</taxon>
        <taxon>Sporadotrichida</taxon>
        <taxon>Halteriidae</taxon>
        <taxon>Halteria</taxon>
    </lineage>
</organism>
<comment type="caution">
    <text evidence="1">The sequence shown here is derived from an EMBL/GenBank/DDBJ whole genome shotgun (WGS) entry which is preliminary data.</text>
</comment>
<dbReference type="EMBL" id="RRYP01003284">
    <property type="protein sequence ID" value="TNV83949.1"/>
    <property type="molecule type" value="Genomic_DNA"/>
</dbReference>
<protein>
    <submittedName>
        <fullName evidence="1">Uncharacterized protein</fullName>
    </submittedName>
</protein>